<dbReference type="Pfam" id="PF17795">
    <property type="entry name" value="Vault_3"/>
    <property type="match status" value="1"/>
</dbReference>
<dbReference type="Pfam" id="PF11978">
    <property type="entry name" value="MVP_shoulder"/>
    <property type="match status" value="1"/>
</dbReference>
<feature type="coiled-coil region" evidence="2">
    <location>
        <begin position="401"/>
        <end position="445"/>
    </location>
</feature>
<dbReference type="EMBL" id="JAOPGA020001065">
    <property type="protein sequence ID" value="KAL0484708.1"/>
    <property type="molecule type" value="Genomic_DNA"/>
</dbReference>
<reference evidence="6 7" key="1">
    <citation type="submission" date="2024-03" db="EMBL/GenBank/DDBJ databases">
        <title>The Acrasis kona genome and developmental transcriptomes reveal deep origins of eukaryotic multicellular pathways.</title>
        <authorList>
            <person name="Sheikh S."/>
            <person name="Fu C.-J."/>
            <person name="Brown M.W."/>
            <person name="Baldauf S.L."/>
        </authorList>
    </citation>
    <scope>NUCLEOTIDE SEQUENCE [LARGE SCALE GENOMIC DNA]</scope>
    <source>
        <strain evidence="6 7">ATCC MYA-3509</strain>
    </source>
</reference>
<dbReference type="InterPro" id="IPR040989">
    <property type="entry name" value="Vault_3"/>
</dbReference>
<evidence type="ECO:0000256" key="2">
    <source>
        <dbReference type="SAM" id="Coils"/>
    </source>
</evidence>
<dbReference type="InterPro" id="IPR039059">
    <property type="entry name" value="MVP"/>
</dbReference>
<keyword evidence="2" id="KW-0175">Coiled coil</keyword>
<evidence type="ECO:0000259" key="5">
    <source>
        <dbReference type="Pfam" id="PF17795"/>
    </source>
</evidence>
<dbReference type="Gene3D" id="2.30.30.620">
    <property type="match status" value="1"/>
</dbReference>
<dbReference type="InterPro" id="IPR036013">
    <property type="entry name" value="Band_7/SPFH_dom_sf"/>
</dbReference>
<accession>A0AAW2Z639</accession>
<dbReference type="GO" id="GO:0005634">
    <property type="term" value="C:nucleus"/>
    <property type="evidence" value="ECO:0007669"/>
    <property type="project" value="TreeGrafter"/>
</dbReference>
<dbReference type="AlphaFoldDB" id="A0AAW2Z639"/>
<sequence length="521" mass="58965">MTTTLLKPFQYLYVQNNDSGVIKTIVGPTRVEFASNEQKLGEVVQCRIVTKDEYAIIKNPYNQATKQLEMGDRKVVVGPTAIALQYGESFEVVEHVHILAKNQALRLTALQSHDDKSAGTVWQVKGPCRFIPNKYTQVQRVIDAILINQNEGIYVIDTETSTKKLIKGPRAYLLEASEELYYKQYSQSEISALNLSLVPKYQATSITIQKSHVVCILDADKNERVVVGPSSVLLSPEEHVKCLELSAGKPKIPKQIKAAIIKLGPDFMTDTFEVRTRDNAALHLVLTYKWMLDEDEPHKVFSLPDFIGYACTTLCSSIREEAAMYTFEQFHSKTVEIIRGVLFKNHEMMSNGEKKTVFGLLFDEINLLISEVDVKSVKPVNSEINKLLNQSIKSNMIIVCNKMEQDANKEAEKEKIKAESEIQKIRESLIDIENENERLRSIERAKINGLVLIEKGKRATEAQNIKYESDVAVDLEHMRSTIALLNSENGKKYLELQRVNNMSNVKQTWYLACDNKASVAL</sequence>
<dbReference type="InterPro" id="IPR041139">
    <property type="entry name" value="MVP_rep_dom"/>
</dbReference>
<dbReference type="PANTHER" id="PTHR14165">
    <property type="entry name" value="MAJOR VAULT PROTEIN"/>
    <property type="match status" value="1"/>
</dbReference>
<dbReference type="InterPro" id="IPR043179">
    <property type="entry name" value="Vault_2_sf"/>
</dbReference>
<keyword evidence="7" id="KW-1185">Reference proteome</keyword>
<comment type="caution">
    <text evidence="6">The sequence shown here is derived from an EMBL/GenBank/DDBJ whole genome shotgun (WGS) entry which is preliminary data.</text>
</comment>
<feature type="domain" description="Major vault protein repeat" evidence="3">
    <location>
        <begin position="97"/>
        <end position="132"/>
    </location>
</feature>
<evidence type="ECO:0000256" key="1">
    <source>
        <dbReference type="ARBA" id="ARBA00018296"/>
    </source>
</evidence>
<dbReference type="Gene3D" id="2.30.30.570">
    <property type="match status" value="1"/>
</dbReference>
<gene>
    <name evidence="6" type="ORF">AKO1_003534</name>
</gene>
<evidence type="ECO:0000259" key="4">
    <source>
        <dbReference type="Pfam" id="PF11978"/>
    </source>
</evidence>
<evidence type="ECO:0000313" key="6">
    <source>
        <dbReference type="EMBL" id="KAL0484708.1"/>
    </source>
</evidence>
<dbReference type="Gene3D" id="3.30.479.30">
    <property type="entry name" value="Band 7 domain"/>
    <property type="match status" value="1"/>
</dbReference>
<protein>
    <recommendedName>
        <fullName evidence="1">Major vault protein</fullName>
    </recommendedName>
</protein>
<name>A0AAW2Z639_9EUKA</name>
<dbReference type="PANTHER" id="PTHR14165:SF3">
    <property type="entry name" value="MAJOR VAULT PROTEIN"/>
    <property type="match status" value="1"/>
</dbReference>
<dbReference type="Proteomes" id="UP001431209">
    <property type="component" value="Unassembled WGS sequence"/>
</dbReference>
<proteinExistence type="predicted"/>
<dbReference type="InterPro" id="IPR043023">
    <property type="entry name" value="MVP_rep_sf"/>
</dbReference>
<feature type="domain" description="Major vault protein shoulder" evidence="4">
    <location>
        <begin position="264"/>
        <end position="381"/>
    </location>
</feature>
<evidence type="ECO:0000259" key="3">
    <source>
        <dbReference type="Pfam" id="PF01505"/>
    </source>
</evidence>
<feature type="domain" description="Major vault protein repeat" evidence="5">
    <location>
        <begin position="218"/>
        <end position="261"/>
    </location>
</feature>
<dbReference type="Gene3D" id="2.30.30.560">
    <property type="match status" value="1"/>
</dbReference>
<evidence type="ECO:0000313" key="7">
    <source>
        <dbReference type="Proteomes" id="UP001431209"/>
    </source>
</evidence>
<dbReference type="Pfam" id="PF01505">
    <property type="entry name" value="Vault"/>
    <property type="match status" value="1"/>
</dbReference>
<dbReference type="Gene3D" id="2.30.30.550">
    <property type="entry name" value="Major Vault Protein repeat"/>
    <property type="match status" value="1"/>
</dbReference>
<dbReference type="GO" id="GO:0005737">
    <property type="term" value="C:cytoplasm"/>
    <property type="evidence" value="ECO:0007669"/>
    <property type="project" value="TreeGrafter"/>
</dbReference>
<dbReference type="InterPro" id="IPR021870">
    <property type="entry name" value="MVP_shoulder"/>
</dbReference>
<organism evidence="6 7">
    <name type="scientific">Acrasis kona</name>
    <dbReference type="NCBI Taxonomy" id="1008807"/>
    <lineage>
        <taxon>Eukaryota</taxon>
        <taxon>Discoba</taxon>
        <taxon>Heterolobosea</taxon>
        <taxon>Tetramitia</taxon>
        <taxon>Eutetramitia</taxon>
        <taxon>Acrasidae</taxon>
        <taxon>Acrasis</taxon>
    </lineage>
</organism>